<keyword evidence="2" id="KW-1185">Reference proteome</keyword>
<protein>
    <submittedName>
        <fullName evidence="1">Uncharacterized protein</fullName>
    </submittedName>
</protein>
<dbReference type="RefSeq" id="XP_020431292.1">
    <property type="nucleotide sequence ID" value="XM_020578828.1"/>
</dbReference>
<dbReference type="AlphaFoldDB" id="D3BHJ4"/>
<dbReference type="Proteomes" id="UP000001396">
    <property type="component" value="Unassembled WGS sequence"/>
</dbReference>
<gene>
    <name evidence="1" type="ORF">PPL_07997</name>
</gene>
<evidence type="ECO:0000313" key="2">
    <source>
        <dbReference type="Proteomes" id="UP000001396"/>
    </source>
</evidence>
<dbReference type="EMBL" id="ADBJ01000036">
    <property type="protein sequence ID" value="EFA79171.1"/>
    <property type="molecule type" value="Genomic_DNA"/>
</dbReference>
<dbReference type="GeneID" id="31363476"/>
<reference evidence="1 2" key="1">
    <citation type="journal article" date="2011" name="Genome Res.">
        <title>Phylogeny-wide analysis of social amoeba genomes highlights ancient origins for complex intercellular communication.</title>
        <authorList>
            <person name="Heidel A.J."/>
            <person name="Lawal H.M."/>
            <person name="Felder M."/>
            <person name="Schilde C."/>
            <person name="Helps N.R."/>
            <person name="Tunggal B."/>
            <person name="Rivero F."/>
            <person name="John U."/>
            <person name="Schleicher M."/>
            <person name="Eichinger L."/>
            <person name="Platzer M."/>
            <person name="Noegel A.A."/>
            <person name="Schaap P."/>
            <person name="Gloeckner G."/>
        </authorList>
    </citation>
    <scope>NUCLEOTIDE SEQUENCE [LARGE SCALE GENOMIC DNA]</scope>
    <source>
        <strain evidence="2">ATCC 26659 / Pp 5 / PN500</strain>
    </source>
</reference>
<comment type="caution">
    <text evidence="1">The sequence shown here is derived from an EMBL/GenBank/DDBJ whole genome shotgun (WGS) entry which is preliminary data.</text>
</comment>
<evidence type="ECO:0000313" key="1">
    <source>
        <dbReference type="EMBL" id="EFA79171.1"/>
    </source>
</evidence>
<dbReference type="InParanoid" id="D3BHJ4"/>
<accession>D3BHJ4</accession>
<organism evidence="1 2">
    <name type="scientific">Heterostelium pallidum (strain ATCC 26659 / Pp 5 / PN500)</name>
    <name type="common">Cellular slime mold</name>
    <name type="synonym">Polysphondylium pallidum</name>
    <dbReference type="NCBI Taxonomy" id="670386"/>
    <lineage>
        <taxon>Eukaryota</taxon>
        <taxon>Amoebozoa</taxon>
        <taxon>Evosea</taxon>
        <taxon>Eumycetozoa</taxon>
        <taxon>Dictyostelia</taxon>
        <taxon>Acytosteliales</taxon>
        <taxon>Acytosteliaceae</taxon>
        <taxon>Heterostelium</taxon>
    </lineage>
</organism>
<proteinExistence type="predicted"/>
<sequence>MNCTESSTGLTCSNYPPLRTLTLCKSLRHWTKLWRQIRDNKSIVVQTLDSYVCLHIPQKDDPRTIVGMFLTTRGFHINIFSIFDMKFNPHF</sequence>
<name>D3BHJ4_HETP5</name>